<keyword evidence="5 7" id="KW-0067">ATP-binding</keyword>
<evidence type="ECO:0000256" key="8">
    <source>
        <dbReference type="PIRSR" id="PIRSR000706-1"/>
    </source>
</evidence>
<dbReference type="GO" id="GO:0016773">
    <property type="term" value="F:phosphotransferase activity, alcohol group as acceptor"/>
    <property type="evidence" value="ECO:0007669"/>
    <property type="project" value="InterPro"/>
</dbReference>
<keyword evidence="12" id="KW-1185">Reference proteome</keyword>
<organism evidence="11 12">
    <name type="scientific">Lentzea tibetensis</name>
    <dbReference type="NCBI Taxonomy" id="2591470"/>
    <lineage>
        <taxon>Bacteria</taxon>
        <taxon>Bacillati</taxon>
        <taxon>Actinomycetota</taxon>
        <taxon>Actinomycetes</taxon>
        <taxon>Pseudonocardiales</taxon>
        <taxon>Pseudonocardiaceae</taxon>
        <taxon>Lentzea</taxon>
    </lineage>
</organism>
<dbReference type="GO" id="GO:0005524">
    <property type="term" value="F:ATP binding"/>
    <property type="evidence" value="ECO:0007669"/>
    <property type="project" value="UniProtKB-KW"/>
</dbReference>
<evidence type="ECO:0000313" key="11">
    <source>
        <dbReference type="EMBL" id="TWP46162.1"/>
    </source>
</evidence>
<feature type="binding site" evidence="9">
    <location>
        <position position="181"/>
    </location>
    <ligand>
        <name>Mg(2+)</name>
        <dbReference type="ChEBI" id="CHEBI:18420"/>
    </ligand>
</feature>
<dbReference type="CDD" id="cd05150">
    <property type="entry name" value="APH"/>
    <property type="match status" value="1"/>
</dbReference>
<evidence type="ECO:0000256" key="2">
    <source>
        <dbReference type="ARBA" id="ARBA00022679"/>
    </source>
</evidence>
<evidence type="ECO:0000256" key="7">
    <source>
        <dbReference type="PIRNR" id="PIRNR000706"/>
    </source>
</evidence>
<dbReference type="InterPro" id="IPR002575">
    <property type="entry name" value="Aminoglycoside_PTrfase"/>
</dbReference>
<keyword evidence="9" id="KW-0460">Magnesium</keyword>
<dbReference type="Pfam" id="PF01636">
    <property type="entry name" value="APH"/>
    <property type="match status" value="1"/>
</dbReference>
<dbReference type="RefSeq" id="WP_146358961.1">
    <property type="nucleotide sequence ID" value="NZ_VOBR01000035.1"/>
</dbReference>
<keyword evidence="6 7" id="KW-0046">Antibiotic resistance</keyword>
<dbReference type="NCBIfam" id="NF033068">
    <property type="entry name" value="APH_3p"/>
    <property type="match status" value="1"/>
</dbReference>
<keyword evidence="4 7" id="KW-0418">Kinase</keyword>
<dbReference type="AlphaFoldDB" id="A0A563EHQ2"/>
<evidence type="ECO:0000256" key="3">
    <source>
        <dbReference type="ARBA" id="ARBA00022741"/>
    </source>
</evidence>
<evidence type="ECO:0000259" key="10">
    <source>
        <dbReference type="Pfam" id="PF01636"/>
    </source>
</evidence>
<dbReference type="GO" id="GO:0046677">
    <property type="term" value="P:response to antibiotic"/>
    <property type="evidence" value="ECO:0007669"/>
    <property type="project" value="UniProtKB-KW"/>
</dbReference>
<proteinExistence type="inferred from homology"/>
<accession>A0A563EHQ2</accession>
<keyword evidence="2 7" id="KW-0808">Transferase</keyword>
<dbReference type="PANTHER" id="PTHR21310">
    <property type="entry name" value="AMINOGLYCOSIDE PHOSPHOTRANSFERASE-RELATED-RELATED"/>
    <property type="match status" value="1"/>
</dbReference>
<protein>
    <submittedName>
        <fullName evidence="11">Aminoglycoside 3'-phosphotransferase</fullName>
    </submittedName>
</protein>
<comment type="caution">
    <text evidence="11">The sequence shown here is derived from an EMBL/GenBank/DDBJ whole genome shotgun (WGS) entry which is preliminary data.</text>
</comment>
<comment type="similarity">
    <text evidence="1 7">Belongs to the aminoglycoside phosphotransferase family.</text>
</comment>
<dbReference type="Gene3D" id="3.90.1200.10">
    <property type="match status" value="1"/>
</dbReference>
<keyword evidence="9" id="KW-0479">Metal-binding</keyword>
<feature type="binding site" evidence="9">
    <location>
        <position position="196"/>
    </location>
    <ligand>
        <name>Mg(2+)</name>
        <dbReference type="ChEBI" id="CHEBI:18420"/>
    </ligand>
</feature>
<dbReference type="GO" id="GO:0016301">
    <property type="term" value="F:kinase activity"/>
    <property type="evidence" value="ECO:0007669"/>
    <property type="project" value="UniProtKB-KW"/>
</dbReference>
<evidence type="ECO:0000256" key="4">
    <source>
        <dbReference type="ARBA" id="ARBA00022777"/>
    </source>
</evidence>
<evidence type="ECO:0000256" key="1">
    <source>
        <dbReference type="ARBA" id="ARBA00006219"/>
    </source>
</evidence>
<dbReference type="InterPro" id="IPR024165">
    <property type="entry name" value="Kan/Strep_kinase"/>
</dbReference>
<reference evidence="11 12" key="1">
    <citation type="submission" date="2019-07" db="EMBL/GenBank/DDBJ databases">
        <title>Lentzea xizangensis sp. nov., isolated from Qinghai-Tibetan Plateau Soils.</title>
        <authorList>
            <person name="Huang J."/>
        </authorList>
    </citation>
    <scope>NUCLEOTIDE SEQUENCE [LARGE SCALE GENOMIC DNA]</scope>
    <source>
        <strain evidence="11 12">FXJ1.1311</strain>
    </source>
</reference>
<dbReference type="Gene3D" id="3.30.200.20">
    <property type="entry name" value="Phosphorylase Kinase, domain 1"/>
    <property type="match status" value="1"/>
</dbReference>
<evidence type="ECO:0000256" key="6">
    <source>
        <dbReference type="ARBA" id="ARBA00023251"/>
    </source>
</evidence>
<dbReference type="GO" id="GO:0046872">
    <property type="term" value="F:metal ion binding"/>
    <property type="evidence" value="ECO:0007669"/>
    <property type="project" value="UniProtKB-KW"/>
</dbReference>
<feature type="domain" description="Aminoglycoside phosphotransferase" evidence="10">
    <location>
        <begin position="46"/>
        <end position="233"/>
    </location>
</feature>
<dbReference type="PIRSF" id="PIRSF000706">
    <property type="entry name" value="Kanamycin_kin"/>
    <property type="match status" value="1"/>
</dbReference>
<feature type="active site" description="Proton acceptor" evidence="8">
    <location>
        <position position="176"/>
    </location>
</feature>
<dbReference type="PANTHER" id="PTHR21310:SF41">
    <property type="entry name" value="3'-PHOSPHOTRANSFERASE, PUTATIVE-RELATED"/>
    <property type="match status" value="1"/>
</dbReference>
<evidence type="ECO:0000256" key="9">
    <source>
        <dbReference type="PIRSR" id="PIRSR000706-2"/>
    </source>
</evidence>
<gene>
    <name evidence="11" type="ORF">FKR81_37175</name>
</gene>
<evidence type="ECO:0000313" key="12">
    <source>
        <dbReference type="Proteomes" id="UP000316639"/>
    </source>
</evidence>
<dbReference type="SUPFAM" id="SSF56112">
    <property type="entry name" value="Protein kinase-like (PK-like)"/>
    <property type="match status" value="1"/>
</dbReference>
<keyword evidence="3 7" id="KW-0547">Nucleotide-binding</keyword>
<dbReference type="InterPro" id="IPR051678">
    <property type="entry name" value="AGP_Transferase"/>
</dbReference>
<evidence type="ECO:0000256" key="5">
    <source>
        <dbReference type="ARBA" id="ARBA00022840"/>
    </source>
</evidence>
<dbReference type="InterPro" id="IPR011009">
    <property type="entry name" value="Kinase-like_dom_sf"/>
</dbReference>
<name>A0A563EHQ2_9PSEU</name>
<dbReference type="Proteomes" id="UP000316639">
    <property type="component" value="Unassembled WGS sequence"/>
</dbReference>
<sequence>MGGASRRSALGKLPPWQAGGVWELVTGGMSGARVSRRDGVYRKESDDPGIDLAGEGERLTWLREHGIPAAEVLECRPGLLVTAEVPGRSAASPWPAESRPLIIDALADLARALHALPVDDCPFDRTLAVTVPAALESDVDLDDLDDERLGWSREDLVAELLATRPPDEDLVVCHGDLCLPNVVFDPTTHRVSGVLDAGLLGVADRWADLAIATRSVAGELNPQYRPEHADRFLARYGIAPDPVKTTFYRLLEEFS</sequence>
<dbReference type="OrthoDB" id="3806873at2"/>
<dbReference type="EMBL" id="VOBR01000035">
    <property type="protein sequence ID" value="TWP46162.1"/>
    <property type="molecule type" value="Genomic_DNA"/>
</dbReference>